<organism evidence="2 3">
    <name type="scientific">Polarella glacialis</name>
    <name type="common">Dinoflagellate</name>
    <dbReference type="NCBI Taxonomy" id="89957"/>
    <lineage>
        <taxon>Eukaryota</taxon>
        <taxon>Sar</taxon>
        <taxon>Alveolata</taxon>
        <taxon>Dinophyceae</taxon>
        <taxon>Suessiales</taxon>
        <taxon>Suessiaceae</taxon>
        <taxon>Polarella</taxon>
    </lineage>
</organism>
<gene>
    <name evidence="2" type="ORF">PGLA2088_LOCUS14249</name>
</gene>
<keyword evidence="1" id="KW-1133">Transmembrane helix</keyword>
<reference evidence="2" key="1">
    <citation type="submission" date="2021-02" db="EMBL/GenBank/DDBJ databases">
        <authorList>
            <person name="Dougan E. K."/>
            <person name="Rhodes N."/>
            <person name="Thang M."/>
            <person name="Chan C."/>
        </authorList>
    </citation>
    <scope>NUCLEOTIDE SEQUENCE</scope>
</reference>
<sequence length="179" mass="20094">MVTHSLANLSMYYKGDERRTQFHTRAMKQRTQPCCQVLVCLALKEQAVSSPKSKRSKANIDPPHRAEEAKFERAAVVFGAIMQFELPVAVKKQQRKGNTETRLLWLAYTVGSNNISPLSVFSFCCLLLVLLLFLLLTMTVKREILLEPTVGVISQLLPLPLQYGVFHSLGSELLLTTTS</sequence>
<name>A0A813IXX1_POLGL</name>
<dbReference type="EMBL" id="CAJNNW010017315">
    <property type="protein sequence ID" value="CAE8660726.1"/>
    <property type="molecule type" value="Genomic_DNA"/>
</dbReference>
<evidence type="ECO:0000256" key="1">
    <source>
        <dbReference type="SAM" id="Phobius"/>
    </source>
</evidence>
<comment type="caution">
    <text evidence="2">The sequence shown here is derived from an EMBL/GenBank/DDBJ whole genome shotgun (WGS) entry which is preliminary data.</text>
</comment>
<dbReference type="AlphaFoldDB" id="A0A813IXX1"/>
<protein>
    <submittedName>
        <fullName evidence="2">Uncharacterized protein</fullName>
    </submittedName>
</protein>
<evidence type="ECO:0000313" key="2">
    <source>
        <dbReference type="EMBL" id="CAE8660726.1"/>
    </source>
</evidence>
<feature type="transmembrane region" description="Helical" evidence="1">
    <location>
        <begin position="115"/>
        <end position="136"/>
    </location>
</feature>
<accession>A0A813IXX1</accession>
<keyword evidence="1" id="KW-0472">Membrane</keyword>
<proteinExistence type="predicted"/>
<dbReference type="Proteomes" id="UP000626109">
    <property type="component" value="Unassembled WGS sequence"/>
</dbReference>
<keyword evidence="1" id="KW-0812">Transmembrane</keyword>
<evidence type="ECO:0000313" key="3">
    <source>
        <dbReference type="Proteomes" id="UP000626109"/>
    </source>
</evidence>